<evidence type="ECO:0000256" key="5">
    <source>
        <dbReference type="ARBA" id="ARBA00022801"/>
    </source>
</evidence>
<dbReference type="GO" id="GO:0030145">
    <property type="term" value="F:manganese ion binding"/>
    <property type="evidence" value="ECO:0007669"/>
    <property type="project" value="InterPro"/>
</dbReference>
<evidence type="ECO:0000259" key="9">
    <source>
        <dbReference type="PROSITE" id="PS51462"/>
    </source>
</evidence>
<dbReference type="InterPro" id="IPR045121">
    <property type="entry name" value="CoAse"/>
</dbReference>
<dbReference type="PRINTS" id="PR00502">
    <property type="entry name" value="NUDIXFAMILY"/>
</dbReference>
<dbReference type="GO" id="GO:0000287">
    <property type="term" value="F:magnesium ion binding"/>
    <property type="evidence" value="ECO:0007669"/>
    <property type="project" value="InterPro"/>
</dbReference>
<comment type="cofactor">
    <cofactor evidence="1">
        <name>Mn(2+)</name>
        <dbReference type="ChEBI" id="CHEBI:29035"/>
    </cofactor>
</comment>
<evidence type="ECO:0000256" key="2">
    <source>
        <dbReference type="ARBA" id="ARBA00001946"/>
    </source>
</evidence>
<dbReference type="Pfam" id="PF00293">
    <property type="entry name" value="NUDIX"/>
    <property type="match status" value="1"/>
</dbReference>
<dbReference type="InterPro" id="IPR000059">
    <property type="entry name" value="NUDIX_hydrolase_NudL_CS"/>
</dbReference>
<dbReference type="PROSITE" id="PS01293">
    <property type="entry name" value="NUDIX_COA"/>
    <property type="match status" value="1"/>
</dbReference>
<dbReference type="AlphaFoldDB" id="A0A4S8NDA6"/>
<evidence type="ECO:0000256" key="8">
    <source>
        <dbReference type="RuleBase" id="RU003476"/>
    </source>
</evidence>
<keyword evidence="4" id="KW-0479">Metal-binding</keyword>
<dbReference type="InterPro" id="IPR000086">
    <property type="entry name" value="NUDIX_hydrolase_dom"/>
</dbReference>
<comment type="similarity">
    <text evidence="3">Belongs to the Nudix hydrolase family. PCD1 subfamily.</text>
</comment>
<proteinExistence type="inferred from homology"/>
<dbReference type="CDD" id="cd03426">
    <property type="entry name" value="NUDIX_CoAse_Nudt7"/>
    <property type="match status" value="1"/>
</dbReference>
<dbReference type="GO" id="GO:0010945">
    <property type="term" value="F:coenzyme A diphosphatase activity"/>
    <property type="evidence" value="ECO:0007669"/>
    <property type="project" value="InterPro"/>
</dbReference>
<gene>
    <name evidence="10" type="ORF">E9934_10995</name>
</gene>
<evidence type="ECO:0000313" key="11">
    <source>
        <dbReference type="Proteomes" id="UP000307087"/>
    </source>
</evidence>
<dbReference type="PROSITE" id="PS00893">
    <property type="entry name" value="NUDIX_BOX"/>
    <property type="match status" value="1"/>
</dbReference>
<dbReference type="InterPro" id="IPR015797">
    <property type="entry name" value="NUDIX_hydrolase-like_dom_sf"/>
</dbReference>
<keyword evidence="5 8" id="KW-0378">Hydrolase</keyword>
<dbReference type="PANTHER" id="PTHR12992">
    <property type="entry name" value="NUDIX HYDROLASE"/>
    <property type="match status" value="1"/>
</dbReference>
<dbReference type="InterPro" id="IPR020476">
    <property type="entry name" value="Nudix_hydrolase"/>
</dbReference>
<reference evidence="10 11" key="1">
    <citation type="journal article" date="2009" name="Int. J. Syst. Evol. Microbiol.">
        <title>Nocardioides caeni sp. nov., isolated from wastewater.</title>
        <authorList>
            <person name="Yoon J.H."/>
            <person name="Kang S.J."/>
            <person name="Park S."/>
            <person name="Kim W."/>
            <person name="Oh T.K."/>
        </authorList>
    </citation>
    <scope>NUCLEOTIDE SEQUENCE [LARGE SCALE GENOMIC DNA]</scope>
    <source>
        <strain evidence="10 11">DSM 23134</strain>
    </source>
</reference>
<evidence type="ECO:0000256" key="7">
    <source>
        <dbReference type="ARBA" id="ARBA00023211"/>
    </source>
</evidence>
<sequence length="261" mass="28824">MPPEVRARLVREIPDELPAGLPDWLHPLADGARRIRGSDLTQFLPPDDADVRRGAVLMLFGDGVAEGSHGDVLLTERAHHMRSHPGQVSFPGGGIDPGETPVEAALREAWEEIGVDPGGVEVFGTLPELWLPPSNYAVTPVLGWWRDPSPIRVASPDEVHEIHRVDLRELIDPEHRISVRHPGGWNGPGFLIGDDKDVILWGFTGGILTRFLDFLGWLPAVEDPPVHDLPDYMLAEYVRRSPGSQARTDSMDILEPEEDEA</sequence>
<name>A0A4S8NDA6_9ACTN</name>
<dbReference type="PANTHER" id="PTHR12992:SF11">
    <property type="entry name" value="MITOCHONDRIAL COENZYME A DIPHOSPHATASE NUDT8"/>
    <property type="match status" value="1"/>
</dbReference>
<comment type="caution">
    <text evidence="10">The sequence shown here is derived from an EMBL/GenBank/DDBJ whole genome shotgun (WGS) entry which is preliminary data.</text>
</comment>
<protein>
    <submittedName>
        <fullName evidence="10">CoA pyrophosphatase</fullName>
    </submittedName>
</protein>
<comment type="cofactor">
    <cofactor evidence="2">
        <name>Mg(2+)</name>
        <dbReference type="ChEBI" id="CHEBI:18420"/>
    </cofactor>
</comment>
<evidence type="ECO:0000256" key="1">
    <source>
        <dbReference type="ARBA" id="ARBA00001936"/>
    </source>
</evidence>
<keyword evidence="11" id="KW-1185">Reference proteome</keyword>
<dbReference type="PROSITE" id="PS51462">
    <property type="entry name" value="NUDIX"/>
    <property type="match status" value="1"/>
</dbReference>
<dbReference type="Gene3D" id="3.90.79.10">
    <property type="entry name" value="Nucleoside Triphosphate Pyrophosphohydrolase"/>
    <property type="match status" value="1"/>
</dbReference>
<evidence type="ECO:0000313" key="10">
    <source>
        <dbReference type="EMBL" id="THV13029.1"/>
    </source>
</evidence>
<dbReference type="OrthoDB" id="9802805at2"/>
<organism evidence="10 11">
    <name type="scientific">Nocardioides caeni</name>
    <dbReference type="NCBI Taxonomy" id="574700"/>
    <lineage>
        <taxon>Bacteria</taxon>
        <taxon>Bacillati</taxon>
        <taxon>Actinomycetota</taxon>
        <taxon>Actinomycetes</taxon>
        <taxon>Propionibacteriales</taxon>
        <taxon>Nocardioidaceae</taxon>
        <taxon>Nocardioides</taxon>
    </lineage>
</organism>
<keyword evidence="7" id="KW-0464">Manganese</keyword>
<dbReference type="Proteomes" id="UP000307087">
    <property type="component" value="Unassembled WGS sequence"/>
</dbReference>
<dbReference type="SUPFAM" id="SSF55811">
    <property type="entry name" value="Nudix"/>
    <property type="match status" value="1"/>
</dbReference>
<dbReference type="InterPro" id="IPR020084">
    <property type="entry name" value="NUDIX_hydrolase_CS"/>
</dbReference>
<accession>A0A4S8NDA6</accession>
<keyword evidence="6" id="KW-0460">Magnesium</keyword>
<evidence type="ECO:0000256" key="3">
    <source>
        <dbReference type="ARBA" id="ARBA00006506"/>
    </source>
</evidence>
<dbReference type="GO" id="GO:0009132">
    <property type="term" value="P:nucleoside diphosphate metabolic process"/>
    <property type="evidence" value="ECO:0007669"/>
    <property type="project" value="InterPro"/>
</dbReference>
<dbReference type="EMBL" id="STGW01000006">
    <property type="protein sequence ID" value="THV13029.1"/>
    <property type="molecule type" value="Genomic_DNA"/>
</dbReference>
<evidence type="ECO:0000256" key="6">
    <source>
        <dbReference type="ARBA" id="ARBA00022842"/>
    </source>
</evidence>
<feature type="domain" description="Nudix hydrolase" evidence="9">
    <location>
        <begin position="50"/>
        <end position="192"/>
    </location>
</feature>
<evidence type="ECO:0000256" key="4">
    <source>
        <dbReference type="ARBA" id="ARBA00022723"/>
    </source>
</evidence>